<reference evidence="1" key="2">
    <citation type="submission" date="2009-08" db="EMBL/GenBank/DDBJ databases">
        <authorList>
            <person name="Shrivastava S."/>
            <person name="Brinkac L.M."/>
            <person name="Dodson R.J."/>
            <person name="Harkins D.M."/>
            <person name="Durkin A.S."/>
            <person name="Sutton G."/>
        </authorList>
    </citation>
    <scope>NUCLEOTIDE SEQUENCE</scope>
    <source>
        <strain evidence="1">Eklund 17B</strain>
    </source>
</reference>
<proteinExistence type="predicted"/>
<evidence type="ECO:0000313" key="1">
    <source>
        <dbReference type="EMBL" id="ACD24103.1"/>
    </source>
</evidence>
<dbReference type="HOGENOM" id="CLU_2153916_0_0_9"/>
<protein>
    <recommendedName>
        <fullName evidence="2">Head-tail adaptor protein</fullName>
    </recommendedName>
</protein>
<dbReference type="AlphaFoldDB" id="B2TQU8"/>
<sequence>MKIQNRKVEFQAYKDGICDIYSEDEEGQKTSKYTGLNFDKRVLGFNRHYAAKAVQVQTDMVIRIPLVSNINNHDLLTIKGRGKFSIELVQDKYECNPPSLDLTLRQLEVHE</sequence>
<accession>U4PH82</accession>
<dbReference type="NCBIfam" id="TIGR01563">
    <property type="entry name" value="gp16_SPP1"/>
    <property type="match status" value="1"/>
</dbReference>
<dbReference type="EMBL" id="CP001056">
    <property type="protein sequence ID" value="ACD24103.1"/>
    <property type="molecule type" value="Genomic_DNA"/>
</dbReference>
<name>B2TQU8_CLOBB</name>
<evidence type="ECO:0008006" key="2">
    <source>
        <dbReference type="Google" id="ProtNLM"/>
    </source>
</evidence>
<reference evidence="1" key="1">
    <citation type="submission" date="2009-06" db="EMBL/GenBank/DDBJ databases">
        <authorList>
            <consortium name="US DOE Joint Genome Institute (JGI-PGF)"/>
            <person name="Lucas S."/>
            <person name="Copeland A."/>
            <person name="Lapidus A."/>
            <person name="Glavina del Rio T."/>
            <person name="Dalin E."/>
            <person name="Tice H."/>
            <person name="Bruce D."/>
            <person name="Goodwin L."/>
            <person name="Pitluck S."/>
            <person name="Kyrpides N."/>
            <person name="Mavromatis K."/>
            <person name="Ivanova N."/>
            <person name="Saunders E."/>
            <person name="Brettin T."/>
            <person name="Detter J.C."/>
            <person name="Han C."/>
            <person name="Larimer F."/>
            <person name="Land M."/>
            <person name="Hauser L."/>
            <person name="Markowitz V."/>
            <person name="Cheng J.-F."/>
            <person name="Hugenholtz P."/>
            <person name="Woyke T."/>
            <person name="Wu D."/>
            <person name="Gronow S."/>
            <person name="Klenk H.-P."/>
            <person name="Eisen J.A."/>
        </authorList>
    </citation>
    <scope>NUCLEOTIDE SEQUENCE</scope>
    <source>
        <strain evidence="1">Eklund 17B</strain>
    </source>
</reference>
<gene>
    <name evidence="1" type="ordered locus">CLL_A2255</name>
</gene>
<dbReference type="KEGG" id="cbk:CLL_A2255"/>
<dbReference type="InterPro" id="IPR008767">
    <property type="entry name" value="Phage_SPP1_head-tail_adaptor"/>
</dbReference>
<dbReference type="PATRIC" id="fig|935198.13.peg.2209"/>
<accession>B2TQU8</accession>
<organism evidence="1">
    <name type="scientific">Clostridium botulinum (strain Eklund 17B / Type B)</name>
    <dbReference type="NCBI Taxonomy" id="935198"/>
    <lineage>
        <taxon>Bacteria</taxon>
        <taxon>Bacillati</taxon>
        <taxon>Bacillota</taxon>
        <taxon>Clostridia</taxon>
        <taxon>Eubacteriales</taxon>
        <taxon>Clostridiaceae</taxon>
        <taxon>Clostridium</taxon>
    </lineage>
</organism>